<dbReference type="SUPFAM" id="SSF50998">
    <property type="entry name" value="Quinoprotein alcohol dehydrogenase-like"/>
    <property type="match status" value="1"/>
</dbReference>
<keyword evidence="4" id="KW-1185">Reference proteome</keyword>
<feature type="compositionally biased region" description="Gly residues" evidence="1">
    <location>
        <begin position="253"/>
        <end position="264"/>
    </location>
</feature>
<feature type="transmembrane region" description="Helical" evidence="2">
    <location>
        <begin position="208"/>
        <end position="229"/>
    </location>
</feature>
<sequence length="672" mass="67826">MSQPPPPPQNPPGPPQPEPAAGPAPAPGGPAPASGGPAPASGGPASGTPAPAPGGPAPASGGPASGTPAPAPGGPAPASGGPASGTPAPAPSGPAPASGGPASGTPAPAPGTPASAPPAVPGGLPGQPGYGYPQQAYGSPQQGYGFPQSPGAAPYPSPYQQPGQPGPTAPGGAFGAPTAPGPYGPATGGFATPPPGPGGPKGRGRRGVVLAAVAAFAVLVGGGGAVWLLTGVQDDPAPAAGDGADGGADDGAEGGARGEAGNGAGLPLPTEAIGASLAWEVPAPEVSEDENIIDAKGTWLIEDAFVRVTPDSLVSYDLATGQENWSLPFEFSGGDCLPSSNVSDNRVALLQGRDCEVLTVVDIAAGTEVMSMQIESEWPTSAGSVPAILGDTVAVGTGVAGLGFSISRQEMIWRPPANSDCRESDYLVVDDMFVSQLSCGFAGDEGGSIRATDESGDTELWEWAYGPTYEGEPFEVQSVVSVDPLVVTAAVGEDYTAADHARVLVIDEDHEEVAVELDYDQDRYMRPCETNSFDNCWLGVEHEGFLYLPSNVPYGDNAVEAFDLSTGQPLWEVPAINGGQILPFGVQDGQILAYQVASTELEGMVVAIDPATEEVRPIMALDRAARPQEHALMSGLFVHDQHIIWRDNTLVLANRSFYSSDGEDVRSVLVYR</sequence>
<name>A0A1W7CZI6_9ACTN</name>
<feature type="compositionally biased region" description="Low complexity" evidence="1">
    <location>
        <begin position="31"/>
        <end position="49"/>
    </location>
</feature>
<dbReference type="InterPro" id="IPR011047">
    <property type="entry name" value="Quinoprotein_ADH-like_sf"/>
</dbReference>
<feature type="compositionally biased region" description="Pro residues" evidence="1">
    <location>
        <begin position="153"/>
        <end position="168"/>
    </location>
</feature>
<feature type="compositionally biased region" description="Pro residues" evidence="1">
    <location>
        <begin position="107"/>
        <end position="120"/>
    </location>
</feature>
<protein>
    <recommendedName>
        <fullName evidence="5">PQQ-like domain-containing protein</fullName>
    </recommendedName>
</protein>
<dbReference type="KEGG" id="smao:CAG99_16625"/>
<feature type="compositionally biased region" description="Low complexity" evidence="1">
    <location>
        <begin position="95"/>
        <end position="106"/>
    </location>
</feature>
<evidence type="ECO:0000256" key="1">
    <source>
        <dbReference type="SAM" id="MobiDB-lite"/>
    </source>
</evidence>
<evidence type="ECO:0008006" key="5">
    <source>
        <dbReference type="Google" id="ProtNLM"/>
    </source>
</evidence>
<keyword evidence="2" id="KW-0472">Membrane</keyword>
<reference evidence="3 4" key="1">
    <citation type="submission" date="2017-05" db="EMBL/GenBank/DDBJ databases">
        <title>Complete genome sequence of Streptomyces sp. SCSIO 03032 revealed the diverse biosynthetic pathways for its bioactive secondary metabolites.</title>
        <authorList>
            <person name="Ma L."/>
            <person name="Zhu Y."/>
            <person name="Zhang W."/>
            <person name="Zhang G."/>
            <person name="Tian X."/>
            <person name="Zhang S."/>
            <person name="Zhang C."/>
        </authorList>
    </citation>
    <scope>NUCLEOTIDE SEQUENCE [LARGE SCALE GENOMIC DNA]</scope>
    <source>
        <strain evidence="3 4">SCSIO 03032</strain>
    </source>
</reference>
<feature type="compositionally biased region" description="Low complexity" evidence="1">
    <location>
        <begin position="76"/>
        <end position="87"/>
    </location>
</feature>
<gene>
    <name evidence="3" type="ORF">CAG99_16625</name>
</gene>
<keyword evidence="2" id="KW-0812">Transmembrane</keyword>
<accession>A0A1W7CZI6</accession>
<dbReference type="Gene3D" id="2.130.10.10">
    <property type="entry name" value="YVTN repeat-like/Quinoprotein amine dehydrogenase"/>
    <property type="match status" value="1"/>
</dbReference>
<keyword evidence="2" id="KW-1133">Transmembrane helix</keyword>
<feature type="region of interest" description="Disordered" evidence="1">
    <location>
        <begin position="1"/>
        <end position="204"/>
    </location>
</feature>
<feature type="compositionally biased region" description="Low complexity" evidence="1">
    <location>
        <begin position="130"/>
        <end position="152"/>
    </location>
</feature>
<feature type="region of interest" description="Disordered" evidence="1">
    <location>
        <begin position="238"/>
        <end position="265"/>
    </location>
</feature>
<dbReference type="EMBL" id="CP021121">
    <property type="protein sequence ID" value="ARQ70251.1"/>
    <property type="molecule type" value="Genomic_DNA"/>
</dbReference>
<dbReference type="Proteomes" id="UP000194218">
    <property type="component" value="Chromosome"/>
</dbReference>
<evidence type="ECO:0000313" key="3">
    <source>
        <dbReference type="EMBL" id="ARQ70251.1"/>
    </source>
</evidence>
<evidence type="ECO:0000256" key="2">
    <source>
        <dbReference type="SAM" id="Phobius"/>
    </source>
</evidence>
<evidence type="ECO:0000313" key="4">
    <source>
        <dbReference type="Proteomes" id="UP000194218"/>
    </source>
</evidence>
<proteinExistence type="predicted"/>
<organism evidence="3 4">
    <name type="scientific">Streptomyces marincola</name>
    <dbReference type="NCBI Taxonomy" id="2878388"/>
    <lineage>
        <taxon>Bacteria</taxon>
        <taxon>Bacillati</taxon>
        <taxon>Actinomycetota</taxon>
        <taxon>Actinomycetes</taxon>
        <taxon>Kitasatosporales</taxon>
        <taxon>Streptomycetaceae</taxon>
        <taxon>Streptomyces</taxon>
    </lineage>
</organism>
<feature type="compositionally biased region" description="Pro residues" evidence="1">
    <location>
        <begin position="1"/>
        <end position="30"/>
    </location>
</feature>
<dbReference type="AlphaFoldDB" id="A0A1W7CZI6"/>
<dbReference type="InterPro" id="IPR015943">
    <property type="entry name" value="WD40/YVTN_repeat-like_dom_sf"/>
</dbReference>
<feature type="compositionally biased region" description="Low complexity" evidence="1">
    <location>
        <begin position="57"/>
        <end position="68"/>
    </location>
</feature>